<gene>
    <name evidence="1" type="ORF">QFC19_003420</name>
</gene>
<name>A0ACC2W2N4_9TREE</name>
<organism evidence="1 2">
    <name type="scientific">Naganishia cerealis</name>
    <dbReference type="NCBI Taxonomy" id="610337"/>
    <lineage>
        <taxon>Eukaryota</taxon>
        <taxon>Fungi</taxon>
        <taxon>Dikarya</taxon>
        <taxon>Basidiomycota</taxon>
        <taxon>Agaricomycotina</taxon>
        <taxon>Tremellomycetes</taxon>
        <taxon>Filobasidiales</taxon>
        <taxon>Filobasidiaceae</taxon>
        <taxon>Naganishia</taxon>
    </lineage>
</organism>
<accession>A0ACC2W2N4</accession>
<reference evidence="1" key="1">
    <citation type="submission" date="2023-04" db="EMBL/GenBank/DDBJ databases">
        <title>Draft Genome sequencing of Naganishia species isolated from polar environments using Oxford Nanopore Technology.</title>
        <authorList>
            <person name="Leo P."/>
            <person name="Venkateswaran K."/>
        </authorList>
    </citation>
    <scope>NUCLEOTIDE SEQUENCE</scope>
    <source>
        <strain evidence="1">MNA-CCFEE 5261</strain>
    </source>
</reference>
<dbReference type="Proteomes" id="UP001241377">
    <property type="component" value="Unassembled WGS sequence"/>
</dbReference>
<dbReference type="EMBL" id="JASBWR010000033">
    <property type="protein sequence ID" value="KAJ9105648.1"/>
    <property type="molecule type" value="Genomic_DNA"/>
</dbReference>
<keyword evidence="2" id="KW-1185">Reference proteome</keyword>
<evidence type="ECO:0000313" key="2">
    <source>
        <dbReference type="Proteomes" id="UP001241377"/>
    </source>
</evidence>
<comment type="caution">
    <text evidence="1">The sequence shown here is derived from an EMBL/GenBank/DDBJ whole genome shotgun (WGS) entry which is preliminary data.</text>
</comment>
<proteinExistence type="predicted"/>
<evidence type="ECO:0000313" key="1">
    <source>
        <dbReference type="EMBL" id="KAJ9105648.1"/>
    </source>
</evidence>
<sequence length="560" mass="61866">MSQPISAVVSVSSFLSKKKDEQLKKKPIVSIEHVTYDDDLEEKSEVVRGLKSRHIQLIALGGAIGTGLFIGSGSALSVCGPAPLLTSYMITAFCVWLVMNQLGEMVIFLPISGNASVYALTKKYLNSPLSFTAGWNLFYAQAMVPPSEVTACALIIEYWTDANSAIFISIFGIATIGMNFLPVKYYGESEFCVAIIKILCITGLIILGVVIFFGGGPNQDGVLGFHYWKHPGAFVDYLVPGNTGRFLATWTAIVKSGFAFVLTPEILASCAAEAENPRRSMPKAFRRVIYRLIFFYVGGVLVIGVIVASNNSRLMSAIAAGKSNAAASPFVIGISEVGIKVLPHIVNACFLTSAYSAGTSQLYAASRSLHSMAINGDAPRIFGKLNRWGVPYYSVGLGSLFIFLSYLNCSNTSSTVFAWLSNIVSISGFLSWMFVGICYLRFRNIIDYLDLNDRIPYRVPLMRYGAYFTTGFFAILSLTNGFYVFFPQNWSTSNFFAAYITLLFVAVLYAGSTIYYRQWRLIPPENIEIMDLLERVEAEENEALVYEPNTILEKIWWYAF</sequence>
<protein>
    <submittedName>
        <fullName evidence="1">Uncharacterized protein</fullName>
    </submittedName>
</protein>